<reference evidence="10" key="1">
    <citation type="submission" date="2022-01" db="EMBL/GenBank/DDBJ databases">
        <authorList>
            <person name="Braso-Vives M."/>
        </authorList>
    </citation>
    <scope>NUCLEOTIDE SEQUENCE</scope>
</reference>
<dbReference type="InterPro" id="IPR020846">
    <property type="entry name" value="MFS_dom"/>
</dbReference>
<dbReference type="OrthoDB" id="3639251at2759"/>
<feature type="transmembrane region" description="Helical" evidence="8">
    <location>
        <begin position="316"/>
        <end position="335"/>
    </location>
</feature>
<feature type="transmembrane region" description="Helical" evidence="8">
    <location>
        <begin position="190"/>
        <end position="209"/>
    </location>
</feature>
<gene>
    <name evidence="10" type="primary">SPNS2</name>
    <name evidence="10" type="ORF">BLAG_LOCUS24004</name>
</gene>
<feature type="region of interest" description="Disordered" evidence="7">
    <location>
        <begin position="472"/>
        <end position="497"/>
    </location>
</feature>
<dbReference type="AlphaFoldDB" id="A0A8K0ACG7"/>
<feature type="transmembrane region" description="Helical" evidence="8">
    <location>
        <begin position="98"/>
        <end position="121"/>
    </location>
</feature>
<feature type="domain" description="Major facilitator superfamily (MFS) profile" evidence="9">
    <location>
        <begin position="16"/>
        <end position="464"/>
    </location>
</feature>
<dbReference type="Gene3D" id="1.20.1250.20">
    <property type="entry name" value="MFS general substrate transporter like domains"/>
    <property type="match status" value="1"/>
</dbReference>
<dbReference type="EMBL" id="OV696693">
    <property type="protein sequence ID" value="CAH1272336.1"/>
    <property type="molecule type" value="Genomic_DNA"/>
</dbReference>
<evidence type="ECO:0000256" key="8">
    <source>
        <dbReference type="SAM" id="Phobius"/>
    </source>
</evidence>
<dbReference type="CDD" id="cd17328">
    <property type="entry name" value="MFS_spinster_like"/>
    <property type="match status" value="1"/>
</dbReference>
<dbReference type="InterPro" id="IPR044770">
    <property type="entry name" value="MFS_spinster-like"/>
</dbReference>
<comment type="similarity">
    <text evidence="6">Belongs to the major facilitator superfamily. Spinster (TC 2.A.1.49) family.</text>
</comment>
<evidence type="ECO:0000259" key="9">
    <source>
        <dbReference type="PROSITE" id="PS50850"/>
    </source>
</evidence>
<dbReference type="InterPro" id="IPR011701">
    <property type="entry name" value="MFS"/>
</dbReference>
<evidence type="ECO:0000313" key="10">
    <source>
        <dbReference type="EMBL" id="CAH1272336.1"/>
    </source>
</evidence>
<keyword evidence="3 8" id="KW-0812">Transmembrane</keyword>
<feature type="transmembrane region" description="Helical" evidence="8">
    <location>
        <begin position="274"/>
        <end position="296"/>
    </location>
</feature>
<dbReference type="Pfam" id="PF07690">
    <property type="entry name" value="MFS_1"/>
    <property type="match status" value="1"/>
</dbReference>
<keyword evidence="5 8" id="KW-0472">Membrane</keyword>
<dbReference type="GO" id="GO:0016020">
    <property type="term" value="C:membrane"/>
    <property type="evidence" value="ECO:0007669"/>
    <property type="project" value="UniProtKB-SubCell"/>
</dbReference>
<name>A0A8K0ACG7_BRALA</name>
<dbReference type="GO" id="GO:0022857">
    <property type="term" value="F:transmembrane transporter activity"/>
    <property type="evidence" value="ECO:0007669"/>
    <property type="project" value="InterPro"/>
</dbReference>
<keyword evidence="2" id="KW-0813">Transport</keyword>
<dbReference type="PANTHER" id="PTHR23505:SF79">
    <property type="entry name" value="PROTEIN SPINSTER"/>
    <property type="match status" value="1"/>
</dbReference>
<sequence length="497" mass="55491">MNLLQLFRSEGYPLYVLYLLLVTYLLDQLDRYLLATTSAPMAQDIHFGDKGCLNNNAVILIGNVTCKALASENSCTRLTDPNGTQYCLWDYNGSGVQYQILVGPAFTVVYTITGVVLGFIADIWNRKYILVMCLMFWSGVTILTGFAQEYWHVVLLRFALGMGEAGCIPFAASIIADYFSEEMRGSAMGFFNWGIYVGYSLAYAIGNYVTKANINGQGWRWAYFISGIPGFPLGLLILLTVKEPERRETAKEIKDSKNHDPSPLRRLMTILRSILNPSLMMLIIAGSVRNAAGYIWSNNTQLFFDYYYKDSQVGLWMSWVPLFSGCFGVLFGGFISDRVVKRVGPQGRIWVLVLSQLCAAPFATMALYLEPPYAFLALIPCYIIGEMWVGVTLAVVVELVPSYIRTSIVAVYLFISTNIGGNSPLLVPPLKRATSLRTALTILFPGLYVAGSLLFVLTLLVLRRDLKKVQQEEEERQLLVNEGEGPEDSGKSYKAQR</sequence>
<feature type="transmembrane region" description="Helical" evidence="8">
    <location>
        <begin position="439"/>
        <end position="462"/>
    </location>
</feature>
<evidence type="ECO:0000256" key="3">
    <source>
        <dbReference type="ARBA" id="ARBA00022692"/>
    </source>
</evidence>
<organism evidence="10 11">
    <name type="scientific">Branchiostoma lanceolatum</name>
    <name type="common">Common lancelet</name>
    <name type="synonym">Amphioxus lanceolatum</name>
    <dbReference type="NCBI Taxonomy" id="7740"/>
    <lineage>
        <taxon>Eukaryota</taxon>
        <taxon>Metazoa</taxon>
        <taxon>Chordata</taxon>
        <taxon>Cephalochordata</taxon>
        <taxon>Leptocardii</taxon>
        <taxon>Amphioxiformes</taxon>
        <taxon>Branchiostomatidae</taxon>
        <taxon>Branchiostoma</taxon>
    </lineage>
</organism>
<dbReference type="PANTHER" id="PTHR23505">
    <property type="entry name" value="SPINSTER"/>
    <property type="match status" value="1"/>
</dbReference>
<evidence type="ECO:0000256" key="1">
    <source>
        <dbReference type="ARBA" id="ARBA00004141"/>
    </source>
</evidence>
<evidence type="ECO:0000256" key="4">
    <source>
        <dbReference type="ARBA" id="ARBA00022989"/>
    </source>
</evidence>
<feature type="transmembrane region" description="Helical" evidence="8">
    <location>
        <begin position="347"/>
        <end position="369"/>
    </location>
</feature>
<keyword evidence="11" id="KW-1185">Reference proteome</keyword>
<feature type="transmembrane region" description="Helical" evidence="8">
    <location>
        <begin position="375"/>
        <end position="397"/>
    </location>
</feature>
<keyword evidence="4 8" id="KW-1133">Transmembrane helix</keyword>
<accession>A0A8K0ACG7</accession>
<dbReference type="SUPFAM" id="SSF103473">
    <property type="entry name" value="MFS general substrate transporter"/>
    <property type="match status" value="1"/>
</dbReference>
<feature type="transmembrane region" description="Helical" evidence="8">
    <location>
        <begin position="409"/>
        <end position="427"/>
    </location>
</feature>
<dbReference type="PROSITE" id="PS50850">
    <property type="entry name" value="MFS"/>
    <property type="match status" value="1"/>
</dbReference>
<evidence type="ECO:0000256" key="6">
    <source>
        <dbReference type="ARBA" id="ARBA00024338"/>
    </source>
</evidence>
<protein>
    <submittedName>
        <fullName evidence="10">SPNS2 protein</fullName>
    </submittedName>
</protein>
<feature type="transmembrane region" description="Helical" evidence="8">
    <location>
        <begin position="221"/>
        <end position="241"/>
    </location>
</feature>
<comment type="subcellular location">
    <subcellularLocation>
        <location evidence="1">Membrane</location>
        <topology evidence="1">Multi-pass membrane protein</topology>
    </subcellularLocation>
</comment>
<evidence type="ECO:0000256" key="2">
    <source>
        <dbReference type="ARBA" id="ARBA00022448"/>
    </source>
</evidence>
<evidence type="ECO:0000256" key="7">
    <source>
        <dbReference type="SAM" id="MobiDB-lite"/>
    </source>
</evidence>
<evidence type="ECO:0000313" key="11">
    <source>
        <dbReference type="Proteomes" id="UP000838412"/>
    </source>
</evidence>
<proteinExistence type="inferred from homology"/>
<evidence type="ECO:0000256" key="5">
    <source>
        <dbReference type="ARBA" id="ARBA00023136"/>
    </source>
</evidence>
<dbReference type="InterPro" id="IPR036259">
    <property type="entry name" value="MFS_trans_sf"/>
</dbReference>
<dbReference type="Proteomes" id="UP000838412">
    <property type="component" value="Chromosome 8"/>
</dbReference>
<feature type="transmembrane region" description="Helical" evidence="8">
    <location>
        <begin position="154"/>
        <end position="178"/>
    </location>
</feature>
<feature type="transmembrane region" description="Helical" evidence="8">
    <location>
        <begin position="12"/>
        <end position="29"/>
    </location>
</feature>
<feature type="transmembrane region" description="Helical" evidence="8">
    <location>
        <begin position="128"/>
        <end position="148"/>
    </location>
</feature>